<organism evidence="2 3">
    <name type="scientific">Xylanibacter ruminicola</name>
    <name type="common">Prevotella ruminicola</name>
    <dbReference type="NCBI Taxonomy" id="839"/>
    <lineage>
        <taxon>Bacteria</taxon>
        <taxon>Pseudomonadati</taxon>
        <taxon>Bacteroidota</taxon>
        <taxon>Bacteroidia</taxon>
        <taxon>Bacteroidales</taxon>
        <taxon>Prevotellaceae</taxon>
        <taxon>Xylanibacter</taxon>
    </lineage>
</organism>
<dbReference type="RefSeq" id="WP_139261395.1">
    <property type="nucleotide sequence ID" value="NZ_FRBD01000004.1"/>
</dbReference>
<sequence length="132" mass="14439">MRWIWISLVLAPLTLMAQKVTLHKQRAFPKTVSAGNYSGIAWLGGSKYAVANDKSPTAGFYLMTIETDSITGDLLSVHEDSFLTSGLPNRDEEGVCYMPQSQTIFVSGEKDQESSALAVVWRRLAAQGTVLV</sequence>
<proteinExistence type="predicted"/>
<keyword evidence="1" id="KW-0732">Signal</keyword>
<evidence type="ECO:0000313" key="2">
    <source>
        <dbReference type="EMBL" id="SHK50399.1"/>
    </source>
</evidence>
<gene>
    <name evidence="2" type="ORF">SAMN05216463_104153</name>
</gene>
<name>A0A1M6T0G9_XYLRU</name>
<dbReference type="OrthoDB" id="9798539at2"/>
<dbReference type="Proteomes" id="UP000184130">
    <property type="component" value="Unassembled WGS sequence"/>
</dbReference>
<accession>A0A1M6T0G9</accession>
<dbReference type="EMBL" id="FRBD01000004">
    <property type="protein sequence ID" value="SHK50399.1"/>
    <property type="molecule type" value="Genomic_DNA"/>
</dbReference>
<evidence type="ECO:0000256" key="1">
    <source>
        <dbReference type="SAM" id="SignalP"/>
    </source>
</evidence>
<protein>
    <submittedName>
        <fullName evidence="2">Uncharacterized protein</fullName>
    </submittedName>
</protein>
<feature type="signal peptide" evidence="1">
    <location>
        <begin position="1"/>
        <end position="17"/>
    </location>
</feature>
<evidence type="ECO:0000313" key="3">
    <source>
        <dbReference type="Proteomes" id="UP000184130"/>
    </source>
</evidence>
<feature type="chain" id="PRO_5011980034" evidence="1">
    <location>
        <begin position="18"/>
        <end position="132"/>
    </location>
</feature>
<reference evidence="2 3" key="1">
    <citation type="submission" date="2016-11" db="EMBL/GenBank/DDBJ databases">
        <authorList>
            <person name="Jaros S."/>
            <person name="Januszkiewicz K."/>
            <person name="Wedrychowicz H."/>
        </authorList>
    </citation>
    <scope>NUCLEOTIDE SEQUENCE [LARGE SCALE GENOMIC DNA]</scope>
    <source>
        <strain evidence="2 3">KHT3</strain>
    </source>
</reference>
<dbReference type="AlphaFoldDB" id="A0A1M6T0G9"/>